<feature type="compositionally biased region" description="Basic and acidic residues" evidence="1">
    <location>
        <begin position="70"/>
        <end position="80"/>
    </location>
</feature>
<dbReference type="AlphaFoldDB" id="A0A0D2WNQ8"/>
<name>A0A0D2WNQ8_CAPO3</name>
<reference evidence="3" key="1">
    <citation type="submission" date="2011-02" db="EMBL/GenBank/DDBJ databases">
        <title>The Genome Sequence of Capsaspora owczarzaki ATCC 30864.</title>
        <authorList>
            <person name="Russ C."/>
            <person name="Cuomo C."/>
            <person name="Burger G."/>
            <person name="Gray M.W."/>
            <person name="Holland P.W.H."/>
            <person name="King N."/>
            <person name="Lang F.B.F."/>
            <person name="Roger A.J."/>
            <person name="Ruiz-Trillo I."/>
            <person name="Young S.K."/>
            <person name="Zeng Q."/>
            <person name="Gargeya S."/>
            <person name="Alvarado L."/>
            <person name="Berlin A."/>
            <person name="Chapman S.B."/>
            <person name="Chen Z."/>
            <person name="Freedman E."/>
            <person name="Gellesch M."/>
            <person name="Goldberg J."/>
            <person name="Griggs A."/>
            <person name="Gujja S."/>
            <person name="Heilman E."/>
            <person name="Heiman D."/>
            <person name="Howarth C."/>
            <person name="Mehta T."/>
            <person name="Neiman D."/>
            <person name="Pearson M."/>
            <person name="Roberts A."/>
            <person name="Saif S."/>
            <person name="Shea T."/>
            <person name="Shenoy N."/>
            <person name="Sisk P."/>
            <person name="Stolte C."/>
            <person name="Sykes S."/>
            <person name="White J."/>
            <person name="Yandava C."/>
            <person name="Haas B."/>
            <person name="Nusbaum C."/>
            <person name="Birren B."/>
        </authorList>
    </citation>
    <scope>NUCLEOTIDE SEQUENCE</scope>
    <source>
        <strain evidence="3">ATCC 30864</strain>
    </source>
</reference>
<feature type="non-terminal residue" evidence="2">
    <location>
        <position position="95"/>
    </location>
</feature>
<sequence>MGLEAANIESAKVRNMVVGMQIQPKSGASHSSPSVPREEQPTVSQLPPVGTATLGAFLHCASSHCNNHKITPEQKKDPEPQPRSLARRVNWLVVQ</sequence>
<proteinExistence type="predicted"/>
<feature type="compositionally biased region" description="Polar residues" evidence="1">
    <location>
        <begin position="23"/>
        <end position="34"/>
    </location>
</feature>
<organism evidence="2 3">
    <name type="scientific">Capsaspora owczarzaki (strain ATCC 30864)</name>
    <dbReference type="NCBI Taxonomy" id="595528"/>
    <lineage>
        <taxon>Eukaryota</taxon>
        <taxon>Filasterea</taxon>
        <taxon>Capsaspora</taxon>
    </lineage>
</organism>
<feature type="region of interest" description="Disordered" evidence="1">
    <location>
        <begin position="67"/>
        <end position="89"/>
    </location>
</feature>
<dbReference type="Proteomes" id="UP000008743">
    <property type="component" value="Unassembled WGS sequence"/>
</dbReference>
<keyword evidence="3" id="KW-1185">Reference proteome</keyword>
<feature type="region of interest" description="Disordered" evidence="1">
    <location>
        <begin position="21"/>
        <end position="49"/>
    </location>
</feature>
<gene>
    <name evidence="2" type="ORF">CAOG_009706</name>
</gene>
<dbReference type="InParanoid" id="A0A0D2WNQ8"/>
<protein>
    <submittedName>
        <fullName evidence="2">Uncharacterized protein</fullName>
    </submittedName>
</protein>
<evidence type="ECO:0000313" key="2">
    <source>
        <dbReference type="EMBL" id="KJE92845.1"/>
    </source>
</evidence>
<evidence type="ECO:0000256" key="1">
    <source>
        <dbReference type="SAM" id="MobiDB-lite"/>
    </source>
</evidence>
<evidence type="ECO:0000313" key="3">
    <source>
        <dbReference type="Proteomes" id="UP000008743"/>
    </source>
</evidence>
<dbReference type="EMBL" id="KE346364">
    <property type="protein sequence ID" value="KJE92845.1"/>
    <property type="molecule type" value="Genomic_DNA"/>
</dbReference>
<accession>A0A0D2WNQ8</accession>